<organism evidence="2 3">
    <name type="scientific">Vibrio rotiferianus</name>
    <dbReference type="NCBI Taxonomy" id="190895"/>
    <lineage>
        <taxon>Bacteria</taxon>
        <taxon>Pseudomonadati</taxon>
        <taxon>Pseudomonadota</taxon>
        <taxon>Gammaproteobacteria</taxon>
        <taxon>Vibrionales</taxon>
        <taxon>Vibrionaceae</taxon>
        <taxon>Vibrio</taxon>
    </lineage>
</organism>
<sequence>MLLRISANRSKKEQHQNGVENLSRRMLPKSVIKFKNEGDIDAQM</sequence>
<dbReference type="Proteomes" id="UP000315115">
    <property type="component" value="Chromosome 1"/>
</dbReference>
<evidence type="ECO:0000256" key="1">
    <source>
        <dbReference type="SAM" id="MobiDB-lite"/>
    </source>
</evidence>
<name>A0A510IAI5_9VIBR</name>
<proteinExistence type="predicted"/>
<protein>
    <submittedName>
        <fullName evidence="2">Uncharacterized protein</fullName>
    </submittedName>
</protein>
<accession>A0A510IAI5</accession>
<feature type="region of interest" description="Disordered" evidence="1">
    <location>
        <begin position="1"/>
        <end position="24"/>
    </location>
</feature>
<dbReference type="RefSeq" id="WP_010449319.1">
    <property type="nucleotide sequence ID" value="NZ_AP019798.1"/>
</dbReference>
<gene>
    <name evidence="2" type="ORF">VroAM7_19830</name>
</gene>
<dbReference type="GeneID" id="77168216"/>
<dbReference type="EMBL" id="AP019798">
    <property type="protein sequence ID" value="BBL89330.1"/>
    <property type="molecule type" value="Genomic_DNA"/>
</dbReference>
<dbReference type="AlphaFoldDB" id="A0A510IAI5"/>
<evidence type="ECO:0000313" key="2">
    <source>
        <dbReference type="EMBL" id="BBL89330.1"/>
    </source>
</evidence>
<evidence type="ECO:0000313" key="3">
    <source>
        <dbReference type="Proteomes" id="UP000315115"/>
    </source>
</evidence>
<reference evidence="3" key="1">
    <citation type="submission" date="2019-07" db="EMBL/GenBank/DDBJ databases">
        <title>Complete Genome Sequences of Vibrion rotiferianus strain AM7.</title>
        <authorList>
            <person name="Miyazaki K."/>
            <person name="Wiseschart A."/>
            <person name="Pootanakit K."/>
            <person name="Ishimori K."/>
            <person name="Kitahara K."/>
        </authorList>
    </citation>
    <scope>NUCLEOTIDE SEQUENCE [LARGE SCALE GENOMIC DNA]</scope>
    <source>
        <strain evidence="3">AM7</strain>
    </source>
</reference>